<protein>
    <submittedName>
        <fullName evidence="1">Uncharacterized protein</fullName>
    </submittedName>
</protein>
<dbReference type="EMBL" id="REGN01008314">
    <property type="protein sequence ID" value="RNA03889.1"/>
    <property type="molecule type" value="Genomic_DNA"/>
</dbReference>
<accession>A0A3M7PYE6</accession>
<evidence type="ECO:0000313" key="2">
    <source>
        <dbReference type="Proteomes" id="UP000276133"/>
    </source>
</evidence>
<dbReference type="AlphaFoldDB" id="A0A3M7PYE6"/>
<keyword evidence="2" id="KW-1185">Reference proteome</keyword>
<sequence length="124" mass="14298">MFPCFEANIEQQSCKPYPLKQNCYILNVDNAIKDIKCMFEENWIKEKEGNGQNEYTKDVDIATKKSKDFKNISKEMIEIISISVSRLSKIELKNPRIGGCRVVLNGLLPHFQSCIDIVKKLRKA</sequence>
<dbReference type="Proteomes" id="UP000276133">
    <property type="component" value="Unassembled WGS sequence"/>
</dbReference>
<gene>
    <name evidence="1" type="ORF">BpHYR1_020453</name>
</gene>
<name>A0A3M7PYE6_BRAPC</name>
<proteinExistence type="predicted"/>
<reference evidence="1 2" key="1">
    <citation type="journal article" date="2018" name="Sci. Rep.">
        <title>Genomic signatures of local adaptation to the degree of environmental predictability in rotifers.</title>
        <authorList>
            <person name="Franch-Gras L."/>
            <person name="Hahn C."/>
            <person name="Garcia-Roger E.M."/>
            <person name="Carmona M.J."/>
            <person name="Serra M."/>
            <person name="Gomez A."/>
        </authorList>
    </citation>
    <scope>NUCLEOTIDE SEQUENCE [LARGE SCALE GENOMIC DNA]</scope>
    <source>
        <strain evidence="1">HYR1</strain>
    </source>
</reference>
<comment type="caution">
    <text evidence="1">The sequence shown here is derived from an EMBL/GenBank/DDBJ whole genome shotgun (WGS) entry which is preliminary data.</text>
</comment>
<evidence type="ECO:0000313" key="1">
    <source>
        <dbReference type="EMBL" id="RNA03889.1"/>
    </source>
</evidence>
<organism evidence="1 2">
    <name type="scientific">Brachionus plicatilis</name>
    <name type="common">Marine rotifer</name>
    <name type="synonym">Brachionus muelleri</name>
    <dbReference type="NCBI Taxonomy" id="10195"/>
    <lineage>
        <taxon>Eukaryota</taxon>
        <taxon>Metazoa</taxon>
        <taxon>Spiralia</taxon>
        <taxon>Gnathifera</taxon>
        <taxon>Rotifera</taxon>
        <taxon>Eurotatoria</taxon>
        <taxon>Monogononta</taxon>
        <taxon>Pseudotrocha</taxon>
        <taxon>Ploima</taxon>
        <taxon>Brachionidae</taxon>
        <taxon>Brachionus</taxon>
    </lineage>
</organism>